<dbReference type="GO" id="GO:0035438">
    <property type="term" value="F:cyclic-di-GMP binding"/>
    <property type="evidence" value="ECO:0007669"/>
    <property type="project" value="InterPro"/>
</dbReference>
<accession>A0A0A7EFC2</accession>
<dbReference type="Gene3D" id="2.40.10.220">
    <property type="entry name" value="predicted glycosyltransferase like domains"/>
    <property type="match status" value="1"/>
</dbReference>
<evidence type="ECO:0000259" key="1">
    <source>
        <dbReference type="Pfam" id="PF07238"/>
    </source>
</evidence>
<dbReference type="AlphaFoldDB" id="A0A0A7EFC2"/>
<dbReference type="OrthoDB" id="5290589at2"/>
<reference evidence="2 3" key="1">
    <citation type="submission" date="2014-11" db="EMBL/GenBank/DDBJ databases">
        <title>Complete Genome Sequence of Pseudoalteromonas sp. Strain OCN003 Isolated from Kaneohe Bay, Oahu, Hawaii.</title>
        <authorList>
            <person name="Beurmann S."/>
            <person name="Videau P."/>
            <person name="Ushijima B."/>
            <person name="Smith A.M."/>
            <person name="Aeby G.S."/>
            <person name="Callahan S.M."/>
            <person name="Belcaid M."/>
        </authorList>
    </citation>
    <scope>NUCLEOTIDE SEQUENCE [LARGE SCALE GENOMIC DNA]</scope>
    <source>
        <strain evidence="2 3">OCN003</strain>
    </source>
</reference>
<feature type="domain" description="PilZ" evidence="1">
    <location>
        <begin position="5"/>
        <end position="97"/>
    </location>
</feature>
<dbReference type="Proteomes" id="UP000030341">
    <property type="component" value="Chromosome 1"/>
</dbReference>
<gene>
    <name evidence="2" type="ORF">OM33_09590</name>
</gene>
<dbReference type="EMBL" id="CP009888">
    <property type="protein sequence ID" value="AIY65375.1"/>
    <property type="molecule type" value="Genomic_DNA"/>
</dbReference>
<proteinExistence type="predicted"/>
<protein>
    <submittedName>
        <fullName evidence="2">Pilus assembly protein PilZ</fullName>
    </submittedName>
</protein>
<keyword evidence="3" id="KW-1185">Reference proteome</keyword>
<dbReference type="KEGG" id="pseo:OM33_09590"/>
<dbReference type="Pfam" id="PF07238">
    <property type="entry name" value="PilZ"/>
    <property type="match status" value="1"/>
</dbReference>
<evidence type="ECO:0000313" key="3">
    <source>
        <dbReference type="Proteomes" id="UP000030341"/>
    </source>
</evidence>
<organism evidence="2 3">
    <name type="scientific">Pseudoalteromonas piratica</name>
    <dbReference type="NCBI Taxonomy" id="1348114"/>
    <lineage>
        <taxon>Bacteria</taxon>
        <taxon>Pseudomonadati</taxon>
        <taxon>Pseudomonadota</taxon>
        <taxon>Gammaproteobacteria</taxon>
        <taxon>Alteromonadales</taxon>
        <taxon>Pseudoalteromonadaceae</taxon>
        <taxon>Pseudoalteromonas</taxon>
    </lineage>
</organism>
<sequence>MLYEDKRNFFRMLVNAEAQLVILDSEAGRKIDGVCRDLSASGMSIEIDEPLEVTTEVKVRIDASNNSVPSLDALARVVRCSEVEEKEYLLGLEVLEIN</sequence>
<dbReference type="eggNOG" id="ENOG5033H7Q">
    <property type="taxonomic scope" value="Bacteria"/>
</dbReference>
<dbReference type="RefSeq" id="WP_038641198.1">
    <property type="nucleotide sequence ID" value="NZ_CP009888.1"/>
</dbReference>
<name>A0A0A7EFC2_9GAMM</name>
<dbReference type="STRING" id="1348114.OM33_09590"/>
<dbReference type="InterPro" id="IPR009875">
    <property type="entry name" value="PilZ_domain"/>
</dbReference>
<dbReference type="SUPFAM" id="SSF141371">
    <property type="entry name" value="PilZ domain-like"/>
    <property type="match status" value="1"/>
</dbReference>
<evidence type="ECO:0000313" key="2">
    <source>
        <dbReference type="EMBL" id="AIY65375.1"/>
    </source>
</evidence>
<dbReference type="HOGENOM" id="CLU_180682_0_0_6"/>